<evidence type="ECO:0000256" key="3">
    <source>
        <dbReference type="ARBA" id="ARBA00023204"/>
    </source>
</evidence>
<name>A0ABS3BU54_9BACT</name>
<evidence type="ECO:0000259" key="5">
    <source>
        <dbReference type="Pfam" id="PF11967"/>
    </source>
</evidence>
<dbReference type="InterPro" id="IPR003717">
    <property type="entry name" value="RecO"/>
</dbReference>
<accession>A0ABS3BU54</accession>
<dbReference type="SUPFAM" id="SSF50249">
    <property type="entry name" value="Nucleic acid-binding proteins"/>
    <property type="match status" value="1"/>
</dbReference>
<dbReference type="PANTHER" id="PTHR33991:SF1">
    <property type="entry name" value="DNA REPAIR PROTEIN RECO"/>
    <property type="match status" value="1"/>
</dbReference>
<comment type="caution">
    <text evidence="6">The sequence shown here is derived from an EMBL/GenBank/DDBJ whole genome shotgun (WGS) entry which is preliminary data.</text>
</comment>
<dbReference type="InterPro" id="IPR012340">
    <property type="entry name" value="NA-bd_OB-fold"/>
</dbReference>
<dbReference type="PANTHER" id="PTHR33991">
    <property type="entry name" value="DNA REPAIR PROTEIN RECO"/>
    <property type="match status" value="1"/>
</dbReference>
<dbReference type="RefSeq" id="WP_206570672.1">
    <property type="nucleotide sequence ID" value="NZ_JAFKCW010000004.1"/>
</dbReference>
<protein>
    <recommendedName>
        <fullName evidence="4">DNA repair protein RecO</fullName>
    </recommendedName>
    <alternativeName>
        <fullName evidence="4">Recombination protein O</fullName>
    </alternativeName>
</protein>
<dbReference type="EMBL" id="JAFKCW010000004">
    <property type="protein sequence ID" value="MBN7802658.1"/>
    <property type="molecule type" value="Genomic_DNA"/>
</dbReference>
<evidence type="ECO:0000256" key="1">
    <source>
        <dbReference type="ARBA" id="ARBA00022763"/>
    </source>
</evidence>
<dbReference type="NCBIfam" id="TIGR00613">
    <property type="entry name" value="reco"/>
    <property type="match status" value="1"/>
</dbReference>
<sequence length="229" mass="26112">MIRKTSGIVLSSIKYKDTSIIVKIFTRELGLKSYLINGIRSMGKGSKIALYQPLTLLDLVVYDKESAGLNRISDARLQRPNQRIPFDFLRTSIALFMTEVISRSIYENYQNESLFDFLAESVTLLDEQDAKLSIFPLAFLIENARFLGFSPEDAEGFILESKNHPFAAEELPIVLGALNQLLENNFNGEIKLPAHLRRKLLDHLLDFYSEHLDNPSLFKSLAVIRQLME</sequence>
<gene>
    <name evidence="4 6" type="primary">recO</name>
    <name evidence="6" type="ORF">J0A67_17410</name>
</gene>
<feature type="domain" description="DNA replication/recombination mediator RecO N-terminal" evidence="5">
    <location>
        <begin position="1"/>
        <end position="78"/>
    </location>
</feature>
<keyword evidence="7" id="KW-1185">Reference proteome</keyword>
<dbReference type="InterPro" id="IPR022572">
    <property type="entry name" value="DNA_rep/recomb_RecO_N"/>
</dbReference>
<dbReference type="Proteomes" id="UP000664698">
    <property type="component" value="Unassembled WGS sequence"/>
</dbReference>
<keyword evidence="1 4" id="KW-0227">DNA damage</keyword>
<organism evidence="6 7">
    <name type="scientific">Algoriphagus aestuariicola</name>
    <dbReference type="NCBI Taxonomy" id="1852016"/>
    <lineage>
        <taxon>Bacteria</taxon>
        <taxon>Pseudomonadati</taxon>
        <taxon>Bacteroidota</taxon>
        <taxon>Cytophagia</taxon>
        <taxon>Cytophagales</taxon>
        <taxon>Cyclobacteriaceae</taxon>
        <taxon>Algoriphagus</taxon>
    </lineage>
</organism>
<evidence type="ECO:0000256" key="2">
    <source>
        <dbReference type="ARBA" id="ARBA00023172"/>
    </source>
</evidence>
<evidence type="ECO:0000313" key="6">
    <source>
        <dbReference type="EMBL" id="MBN7802658.1"/>
    </source>
</evidence>
<keyword evidence="3 4" id="KW-0234">DNA repair</keyword>
<dbReference type="HAMAP" id="MF_00201">
    <property type="entry name" value="RecO"/>
    <property type="match status" value="1"/>
</dbReference>
<dbReference type="Gene3D" id="2.40.50.140">
    <property type="entry name" value="Nucleic acid-binding proteins"/>
    <property type="match status" value="1"/>
</dbReference>
<evidence type="ECO:0000313" key="7">
    <source>
        <dbReference type="Proteomes" id="UP000664698"/>
    </source>
</evidence>
<dbReference type="Pfam" id="PF11967">
    <property type="entry name" value="RecO_N"/>
    <property type="match status" value="1"/>
</dbReference>
<comment type="similarity">
    <text evidence="4">Belongs to the RecO family.</text>
</comment>
<dbReference type="InterPro" id="IPR037278">
    <property type="entry name" value="ARFGAP/RecO"/>
</dbReference>
<dbReference type="Pfam" id="PF02565">
    <property type="entry name" value="RecO_C"/>
    <property type="match status" value="1"/>
</dbReference>
<dbReference type="SUPFAM" id="SSF57863">
    <property type="entry name" value="ArfGap/RecO-like zinc finger"/>
    <property type="match status" value="1"/>
</dbReference>
<proteinExistence type="inferred from homology"/>
<comment type="function">
    <text evidence="4">Involved in DNA repair and RecF pathway recombination.</text>
</comment>
<reference evidence="6 7" key="1">
    <citation type="submission" date="2021-03" db="EMBL/GenBank/DDBJ databases">
        <title>novel species isolated from a fishpond in China.</title>
        <authorList>
            <person name="Lu H."/>
            <person name="Cai Z."/>
        </authorList>
    </citation>
    <scope>NUCLEOTIDE SEQUENCE [LARGE SCALE GENOMIC DNA]</scope>
    <source>
        <strain evidence="6 7">JCM 31546</strain>
    </source>
</reference>
<evidence type="ECO:0000256" key="4">
    <source>
        <dbReference type="HAMAP-Rule" id="MF_00201"/>
    </source>
</evidence>
<keyword evidence="2 4" id="KW-0233">DNA recombination</keyword>